<dbReference type="EMBL" id="DS476271">
    <property type="protein sequence ID" value="EDO26290.1"/>
    <property type="molecule type" value="Genomic_DNA"/>
</dbReference>
<dbReference type="PhylomeDB" id="A7TCE3"/>
<dbReference type="InParanoid" id="A7TCE3"/>
<gene>
    <name evidence="1" type="ORF">NEMVEDRAFT_v1g225203</name>
</gene>
<protein>
    <submittedName>
        <fullName evidence="1">Uncharacterized protein</fullName>
    </submittedName>
</protein>
<dbReference type="AlphaFoldDB" id="A7TCE3"/>
<name>A7TCE3_NEMVE</name>
<feature type="non-terminal residue" evidence="1">
    <location>
        <position position="162"/>
    </location>
</feature>
<keyword evidence="2" id="KW-1185">Reference proteome</keyword>
<dbReference type="Proteomes" id="UP000001593">
    <property type="component" value="Unassembled WGS sequence"/>
</dbReference>
<accession>A7TCE3</accession>
<proteinExistence type="predicted"/>
<organism evidence="1 2">
    <name type="scientific">Nematostella vectensis</name>
    <name type="common">Starlet sea anemone</name>
    <dbReference type="NCBI Taxonomy" id="45351"/>
    <lineage>
        <taxon>Eukaryota</taxon>
        <taxon>Metazoa</taxon>
        <taxon>Cnidaria</taxon>
        <taxon>Anthozoa</taxon>
        <taxon>Hexacorallia</taxon>
        <taxon>Actiniaria</taxon>
        <taxon>Edwardsiidae</taxon>
        <taxon>Nematostella</taxon>
    </lineage>
</organism>
<sequence length="162" mass="18442">VTGIQQLNHTRNTAFDIMSQQLSRQGNMSQLVNGNASFPGNMSRQNLTVVLDGLYNSFSEMVTAYKCIQHEYFMPYSDEESLVRRAINTSATPVIASLVFENVDSGAELPKHIKYKIRQDVDFTPRTDRIRDCSQAWAPTSETDPNDYLQVKSKFFAMSLFR</sequence>
<evidence type="ECO:0000313" key="2">
    <source>
        <dbReference type="Proteomes" id="UP000001593"/>
    </source>
</evidence>
<dbReference type="HOGENOM" id="CLU_1639652_0_0_1"/>
<evidence type="ECO:0000313" key="1">
    <source>
        <dbReference type="EMBL" id="EDO26290.1"/>
    </source>
</evidence>
<reference evidence="1 2" key="1">
    <citation type="journal article" date="2007" name="Science">
        <title>Sea anemone genome reveals ancestral eumetazoan gene repertoire and genomic organization.</title>
        <authorList>
            <person name="Putnam N.H."/>
            <person name="Srivastava M."/>
            <person name="Hellsten U."/>
            <person name="Dirks B."/>
            <person name="Chapman J."/>
            <person name="Salamov A."/>
            <person name="Terry A."/>
            <person name="Shapiro H."/>
            <person name="Lindquist E."/>
            <person name="Kapitonov V.V."/>
            <person name="Jurka J."/>
            <person name="Genikhovich G."/>
            <person name="Grigoriev I.V."/>
            <person name="Lucas S.M."/>
            <person name="Steele R.E."/>
            <person name="Finnerty J.R."/>
            <person name="Technau U."/>
            <person name="Martindale M.Q."/>
            <person name="Rokhsar D.S."/>
        </authorList>
    </citation>
    <scope>NUCLEOTIDE SEQUENCE [LARGE SCALE GENOMIC DNA]</scope>
    <source>
        <strain evidence="2">CH2 X CH6</strain>
    </source>
</reference>